<dbReference type="SUPFAM" id="SSF69318">
    <property type="entry name" value="Integrin alpha N-terminal domain"/>
    <property type="match status" value="1"/>
</dbReference>
<sequence>MATLQNIVSQRELELNLNVNTQPQLTDPLTLDIAGNGFRTSGLERSVAFDLDGDGKRDQISVPVGDDAMLALDRNGNGRIDDGRELFGDQNGAANGFAELSKYDDNHDGRIDALDAIFERLSLLSFDGQGRQQVQSLAQAGVGAIHLHARELNVALGAYDKIAQLGSFEFTDGRSGQAADLLLAQR</sequence>
<dbReference type="PANTHER" id="PTHR39431:SF1">
    <property type="entry name" value="FRPA_C-RELATED PROTEIN"/>
    <property type="match status" value="1"/>
</dbReference>
<reference evidence="1 2" key="1">
    <citation type="submission" date="2024-03" db="EMBL/GenBank/DDBJ databases">
        <title>Complete genome of BD2.</title>
        <authorList>
            <person name="Cao G."/>
        </authorList>
    </citation>
    <scope>NUCLEOTIDE SEQUENCE [LARGE SCALE GENOMIC DNA]</scope>
    <source>
        <strain evidence="1 2">BD2</strain>
    </source>
</reference>
<keyword evidence="2" id="KW-1185">Reference proteome</keyword>
<dbReference type="EMBL" id="CP148074">
    <property type="protein sequence ID" value="WXL27103.1"/>
    <property type="molecule type" value="Genomic_DNA"/>
</dbReference>
<organism evidence="1 2">
    <name type="scientific">Ectopseudomonas mendocina</name>
    <name type="common">Pseudomonas mendocina</name>
    <dbReference type="NCBI Taxonomy" id="300"/>
    <lineage>
        <taxon>Bacteria</taxon>
        <taxon>Pseudomonadati</taxon>
        <taxon>Pseudomonadota</taxon>
        <taxon>Gammaproteobacteria</taxon>
        <taxon>Pseudomonadales</taxon>
        <taxon>Pseudomonadaceae</taxon>
        <taxon>Ectopseudomonas</taxon>
    </lineage>
</organism>
<accession>A0ABZ2RJE4</accession>
<name>A0ABZ2RJE4_ECTME</name>
<dbReference type="PANTHER" id="PTHR39431">
    <property type="entry name" value="FRPA/C-RELATED PROTEIN"/>
    <property type="match status" value="1"/>
</dbReference>
<proteinExistence type="predicted"/>
<gene>
    <name evidence="1" type="ORF">WG219_06520</name>
</gene>
<evidence type="ECO:0000313" key="1">
    <source>
        <dbReference type="EMBL" id="WXL27103.1"/>
    </source>
</evidence>
<protein>
    <recommendedName>
        <fullName evidence="3">Calcium-binding protein</fullName>
    </recommendedName>
</protein>
<dbReference type="InterPro" id="IPR028994">
    <property type="entry name" value="Integrin_alpha_N"/>
</dbReference>
<evidence type="ECO:0008006" key="3">
    <source>
        <dbReference type="Google" id="ProtNLM"/>
    </source>
</evidence>
<evidence type="ECO:0000313" key="2">
    <source>
        <dbReference type="Proteomes" id="UP001476583"/>
    </source>
</evidence>
<dbReference type="Proteomes" id="UP001476583">
    <property type="component" value="Chromosome"/>
</dbReference>